<evidence type="ECO:0000256" key="1">
    <source>
        <dbReference type="ARBA" id="ARBA00004956"/>
    </source>
</evidence>
<dbReference type="GO" id="GO:0005524">
    <property type="term" value="F:ATP binding"/>
    <property type="evidence" value="ECO:0007669"/>
    <property type="project" value="UniProtKB-KW"/>
</dbReference>
<evidence type="ECO:0000256" key="8">
    <source>
        <dbReference type="ARBA" id="ARBA00023098"/>
    </source>
</evidence>
<keyword evidence="6" id="KW-0276">Fatty acid metabolism</keyword>
<gene>
    <name evidence="12" type="ORF">FC60_GL000091</name>
</gene>
<sequence length="262" mass="28439">MEVISMSQLTAAEIVKASRSESKITGVEIIQQLFPDFMELHGDRRGSDDPAIVGGLATFNGQPITVITTDRGKSIAERVAKHFGSPEPGGYRKALRLTEQAGKFHRPVVMLVNTAGAYPGRSAEENGQGQAIAENLLAISQIPTPIITIIYGEGGSGGALALACGDQVWMLANSTYSILSPEGFASILWKDSSRADEAAEVMQMTPEALLKKQVIEGVIPESTDHQVTTAQIEAVLKRELPKLQELTPEELLSQRHQRYRKF</sequence>
<dbReference type="InterPro" id="IPR001095">
    <property type="entry name" value="Acetyl_CoA_COase_a_su"/>
</dbReference>
<organism evidence="12 13">
    <name type="scientific">Limosilactobacillus gastricus DSM 16045</name>
    <dbReference type="NCBI Taxonomy" id="1423749"/>
    <lineage>
        <taxon>Bacteria</taxon>
        <taxon>Bacillati</taxon>
        <taxon>Bacillota</taxon>
        <taxon>Bacilli</taxon>
        <taxon>Lactobacillales</taxon>
        <taxon>Lactobacillaceae</taxon>
        <taxon>Limosilactobacillus</taxon>
    </lineage>
</organism>
<comment type="pathway">
    <text evidence="1">Lipid metabolism; malonyl-CoA biosynthesis; malonyl-CoA from acetyl-CoA: step 1/1.</text>
</comment>
<dbReference type="Proteomes" id="UP000051739">
    <property type="component" value="Unassembled WGS sequence"/>
</dbReference>
<evidence type="ECO:0000313" key="13">
    <source>
        <dbReference type="Proteomes" id="UP000051739"/>
    </source>
</evidence>
<dbReference type="InterPro" id="IPR011763">
    <property type="entry name" value="COA_CT_C"/>
</dbReference>
<keyword evidence="7" id="KW-0067">ATP-binding</keyword>
<keyword evidence="5" id="KW-0547">Nucleotide-binding</keyword>
<dbReference type="GO" id="GO:2001295">
    <property type="term" value="P:malonyl-CoA biosynthetic process"/>
    <property type="evidence" value="ECO:0007669"/>
    <property type="project" value="UniProtKB-UniPathway"/>
</dbReference>
<dbReference type="PANTHER" id="PTHR42853">
    <property type="entry name" value="ACETYL-COENZYME A CARBOXYLASE CARBOXYL TRANSFERASE SUBUNIT ALPHA"/>
    <property type="match status" value="1"/>
</dbReference>
<keyword evidence="3" id="KW-0444">Lipid biosynthesis</keyword>
<dbReference type="PRINTS" id="PR01069">
    <property type="entry name" value="ACCCTRFRASEA"/>
</dbReference>
<evidence type="ECO:0000256" key="2">
    <source>
        <dbReference type="ARBA" id="ARBA00011883"/>
    </source>
</evidence>
<evidence type="ECO:0000256" key="3">
    <source>
        <dbReference type="ARBA" id="ARBA00022516"/>
    </source>
</evidence>
<dbReference type="GO" id="GO:0006633">
    <property type="term" value="P:fatty acid biosynthetic process"/>
    <property type="evidence" value="ECO:0007669"/>
    <property type="project" value="UniProtKB-KW"/>
</dbReference>
<evidence type="ECO:0000256" key="5">
    <source>
        <dbReference type="ARBA" id="ARBA00022741"/>
    </source>
</evidence>
<dbReference type="PANTHER" id="PTHR42853:SF3">
    <property type="entry name" value="ACETYL-COENZYME A CARBOXYLASE CARBOXYL TRANSFERASE SUBUNIT ALPHA, CHLOROPLASTIC"/>
    <property type="match status" value="1"/>
</dbReference>
<evidence type="ECO:0000259" key="11">
    <source>
        <dbReference type="PROSITE" id="PS50989"/>
    </source>
</evidence>
<dbReference type="Gene3D" id="3.90.226.10">
    <property type="entry name" value="2-enoyl-CoA Hydratase, Chain A, domain 1"/>
    <property type="match status" value="1"/>
</dbReference>
<evidence type="ECO:0000313" key="12">
    <source>
        <dbReference type="EMBL" id="KRM03721.1"/>
    </source>
</evidence>
<keyword evidence="8" id="KW-0443">Lipid metabolism</keyword>
<protein>
    <recommendedName>
        <fullName evidence="2">acetyl-CoA carboxytransferase</fullName>
        <ecNumber evidence="2">2.1.3.15</ecNumber>
    </recommendedName>
</protein>
<evidence type="ECO:0000256" key="10">
    <source>
        <dbReference type="ARBA" id="ARBA00049152"/>
    </source>
</evidence>
<evidence type="ECO:0000256" key="4">
    <source>
        <dbReference type="ARBA" id="ARBA00022679"/>
    </source>
</evidence>
<dbReference type="SUPFAM" id="SSF52096">
    <property type="entry name" value="ClpP/crotonase"/>
    <property type="match status" value="1"/>
</dbReference>
<dbReference type="PROSITE" id="PS50989">
    <property type="entry name" value="COA_CT_CTER"/>
    <property type="match status" value="1"/>
</dbReference>
<dbReference type="EMBL" id="AZFN01000001">
    <property type="protein sequence ID" value="KRM03721.1"/>
    <property type="molecule type" value="Genomic_DNA"/>
</dbReference>
<evidence type="ECO:0000256" key="7">
    <source>
        <dbReference type="ARBA" id="ARBA00022840"/>
    </source>
</evidence>
<evidence type="ECO:0000256" key="6">
    <source>
        <dbReference type="ARBA" id="ARBA00022832"/>
    </source>
</evidence>
<reference evidence="12 13" key="1">
    <citation type="journal article" date="2015" name="Genome Announc.">
        <title>Expanding the biotechnology potential of lactobacilli through comparative genomics of 213 strains and associated genera.</title>
        <authorList>
            <person name="Sun Z."/>
            <person name="Harris H.M."/>
            <person name="McCann A."/>
            <person name="Guo C."/>
            <person name="Argimon S."/>
            <person name="Zhang W."/>
            <person name="Yang X."/>
            <person name="Jeffery I.B."/>
            <person name="Cooney J.C."/>
            <person name="Kagawa T.F."/>
            <person name="Liu W."/>
            <person name="Song Y."/>
            <person name="Salvetti E."/>
            <person name="Wrobel A."/>
            <person name="Rasinkangas P."/>
            <person name="Parkhill J."/>
            <person name="Rea M.C."/>
            <person name="O'Sullivan O."/>
            <person name="Ritari J."/>
            <person name="Douillard F.P."/>
            <person name="Paul Ross R."/>
            <person name="Yang R."/>
            <person name="Briner A.E."/>
            <person name="Felis G.E."/>
            <person name="de Vos W.M."/>
            <person name="Barrangou R."/>
            <person name="Klaenhammer T.R."/>
            <person name="Caufield P.W."/>
            <person name="Cui Y."/>
            <person name="Zhang H."/>
            <person name="O'Toole P.W."/>
        </authorList>
    </citation>
    <scope>NUCLEOTIDE SEQUENCE [LARGE SCALE GENOMIC DNA]</scope>
    <source>
        <strain evidence="12 13">DSM 16045</strain>
    </source>
</reference>
<dbReference type="Pfam" id="PF03255">
    <property type="entry name" value="ACCA"/>
    <property type="match status" value="1"/>
</dbReference>
<proteinExistence type="predicted"/>
<dbReference type="NCBIfam" id="NF041504">
    <property type="entry name" value="AccA_sub"/>
    <property type="match status" value="1"/>
</dbReference>
<dbReference type="InterPro" id="IPR029045">
    <property type="entry name" value="ClpP/crotonase-like_dom_sf"/>
</dbReference>
<dbReference type="EC" id="2.1.3.15" evidence="2"/>
<feature type="domain" description="CoA carboxyltransferase C-terminal" evidence="11">
    <location>
        <begin position="1"/>
        <end position="242"/>
    </location>
</feature>
<keyword evidence="9" id="KW-0275">Fatty acid biosynthesis</keyword>
<keyword evidence="4 12" id="KW-0808">Transferase</keyword>
<comment type="catalytic activity">
    <reaction evidence="10">
        <text>N(6)-carboxybiotinyl-L-lysyl-[protein] + acetyl-CoA = N(6)-biotinyl-L-lysyl-[protein] + malonyl-CoA</text>
        <dbReference type="Rhea" id="RHEA:54728"/>
        <dbReference type="Rhea" id="RHEA-COMP:10505"/>
        <dbReference type="Rhea" id="RHEA-COMP:10506"/>
        <dbReference type="ChEBI" id="CHEBI:57288"/>
        <dbReference type="ChEBI" id="CHEBI:57384"/>
        <dbReference type="ChEBI" id="CHEBI:83144"/>
        <dbReference type="ChEBI" id="CHEBI:83145"/>
        <dbReference type="EC" id="2.1.3.15"/>
    </reaction>
</comment>
<evidence type="ECO:0000256" key="9">
    <source>
        <dbReference type="ARBA" id="ARBA00023160"/>
    </source>
</evidence>
<dbReference type="PATRIC" id="fig|1423749.3.peg.91"/>
<dbReference type="GO" id="GO:0003989">
    <property type="term" value="F:acetyl-CoA carboxylase activity"/>
    <property type="evidence" value="ECO:0007669"/>
    <property type="project" value="InterPro"/>
</dbReference>
<name>A0A0R1VL68_9LACO</name>
<accession>A0A0R1VL68</accession>
<comment type="caution">
    <text evidence="12">The sequence shown here is derived from an EMBL/GenBank/DDBJ whole genome shotgun (WGS) entry which is preliminary data.</text>
</comment>
<dbReference type="GO" id="GO:0009317">
    <property type="term" value="C:acetyl-CoA carboxylase complex"/>
    <property type="evidence" value="ECO:0007669"/>
    <property type="project" value="InterPro"/>
</dbReference>
<dbReference type="UniPathway" id="UPA00655">
    <property type="reaction ID" value="UER00711"/>
</dbReference>
<keyword evidence="13" id="KW-1185">Reference proteome</keyword>
<dbReference type="AlphaFoldDB" id="A0A0R1VL68"/>
<dbReference type="GO" id="GO:0016743">
    <property type="term" value="F:carboxyl- or carbamoyltransferase activity"/>
    <property type="evidence" value="ECO:0007669"/>
    <property type="project" value="InterPro"/>
</dbReference>